<accession>A0A0R0DF40</accession>
<dbReference type="InterPro" id="IPR047589">
    <property type="entry name" value="DUF11_rpt"/>
</dbReference>
<organism evidence="3 4">
    <name type="scientific">Stenotrophomonas chelatiphaga</name>
    <dbReference type="NCBI Taxonomy" id="517011"/>
    <lineage>
        <taxon>Bacteria</taxon>
        <taxon>Pseudomonadati</taxon>
        <taxon>Pseudomonadota</taxon>
        <taxon>Gammaproteobacteria</taxon>
        <taxon>Lysobacterales</taxon>
        <taxon>Lysobacteraceae</taxon>
        <taxon>Stenotrophomonas</taxon>
    </lineage>
</organism>
<dbReference type="RefSeq" id="WP_057507411.1">
    <property type="nucleotide sequence ID" value="NZ_LDJK01000012.1"/>
</dbReference>
<evidence type="ECO:0000313" key="4">
    <source>
        <dbReference type="Proteomes" id="UP000051386"/>
    </source>
</evidence>
<sequence length="667" mass="67198">MASVDSTQSPVLNLLFGALLPGTTINLTAVDWNSLAGANLNLNALITQLNGGVEVSDPSQVLNTAISLGTLRAAMVAVLQADNQTVAANILNALPLGVAGATGSIRLGDLLQIALPTGSLTTVRLNVLDLLTGSVQLYNFSNVLTTPTPITVNTAALGLTGVANVRLWLQVVERPVYTCGPLGSAFHSSAIRVKLDLDLAQGLNVAALTGLLNNLNVLGLVKVSNANISASVLHLQVYADIARAEGTISAVNLVGNAVTLQARPGLVNLYVGQISDATFFNRSLVLTESALTPATLTSLNVTVRVTTLLNIPVADVSVPLAVSIRGFATATPGLQSASFTGPYPQTRTLSAGTVSAATMVSTLVNSLNIQVTSGNPTVTLLGALPLPLPVADLVNTLVSTLLQPIRTAVNTLVTPVLTALLGGVVDNLLGLLGIRIGQAVFTVEGVTQACAATLQLVKELQPSSDTGRFNLAINYNGSVVGSAANVGNNGATAAVVTVAGGTYAMAETAAAGTVLERYASTWQCANQDGTVVSFGTGNSFTLQAPAVTATPVALVCRIVNRTRQADLSITKTDGSGSYTPGGAATYTLVVSNGGPDAVTAAVVNDTLPNGATLSAAWTCSASAGSACAVASGGAVGGNSISVGVDLLNGGSATISVPVVFSSNPAAY</sequence>
<feature type="domain" description="SpaA-like prealbumin fold" evidence="2">
    <location>
        <begin position="455"/>
        <end position="560"/>
    </location>
</feature>
<gene>
    <name evidence="3" type="ORF">ABB28_04110</name>
</gene>
<name>A0A0R0DF40_9GAMM</name>
<evidence type="ECO:0000259" key="2">
    <source>
        <dbReference type="Pfam" id="PF20674"/>
    </source>
</evidence>
<dbReference type="AlphaFoldDB" id="A0A0R0DF40"/>
<evidence type="ECO:0000313" key="3">
    <source>
        <dbReference type="EMBL" id="KRG75832.1"/>
    </source>
</evidence>
<dbReference type="EMBL" id="LDJK01000012">
    <property type="protein sequence ID" value="KRG75832.1"/>
    <property type="molecule type" value="Genomic_DNA"/>
</dbReference>
<dbReference type="Proteomes" id="UP000051386">
    <property type="component" value="Unassembled WGS sequence"/>
</dbReference>
<dbReference type="Pfam" id="PF20674">
    <property type="entry name" value="SpaA_3"/>
    <property type="match status" value="1"/>
</dbReference>
<dbReference type="InterPro" id="IPR048834">
    <property type="entry name" value="SpaA_pre-album"/>
</dbReference>
<comment type="caution">
    <text evidence="3">The sequence shown here is derived from an EMBL/GenBank/DDBJ whole genome shotgun (WGS) entry which is preliminary data.</text>
</comment>
<dbReference type="NCBIfam" id="TIGR01451">
    <property type="entry name" value="B_ant_repeat"/>
    <property type="match status" value="1"/>
</dbReference>
<feature type="domain" description="DUF11" evidence="1">
    <location>
        <begin position="566"/>
        <end position="656"/>
    </location>
</feature>
<keyword evidence="4" id="KW-1185">Reference proteome</keyword>
<dbReference type="PATRIC" id="fig|517011.3.peg.241"/>
<dbReference type="InterPro" id="IPR001434">
    <property type="entry name" value="OmcB-like_DUF11"/>
</dbReference>
<proteinExistence type="predicted"/>
<reference evidence="3 4" key="1">
    <citation type="submission" date="2015-05" db="EMBL/GenBank/DDBJ databases">
        <title>Genome sequencing and analysis of members of genus Stenotrophomonas.</title>
        <authorList>
            <person name="Patil P.P."/>
            <person name="Midha S."/>
            <person name="Patil P.B."/>
        </authorList>
    </citation>
    <scope>NUCLEOTIDE SEQUENCE [LARGE SCALE GENOMIC DNA]</scope>
    <source>
        <strain evidence="3 4">DSM 21508</strain>
    </source>
</reference>
<protein>
    <submittedName>
        <fullName evidence="3">Uncharacterized protein</fullName>
    </submittedName>
</protein>
<evidence type="ECO:0000259" key="1">
    <source>
        <dbReference type="Pfam" id="PF01345"/>
    </source>
</evidence>
<dbReference type="Pfam" id="PF01345">
    <property type="entry name" value="DUF11"/>
    <property type="match status" value="1"/>
</dbReference>